<keyword evidence="3" id="KW-1185">Reference proteome</keyword>
<dbReference type="AlphaFoldDB" id="A0A8S9TD14"/>
<name>A0A8S9TD14_9CYAN</name>
<dbReference type="InterPro" id="IPR002477">
    <property type="entry name" value="Peptidoglycan-bd-like"/>
</dbReference>
<organism evidence="2 3">
    <name type="scientific">Tolypothrix bouteillei VB521301</name>
    <dbReference type="NCBI Taxonomy" id="1479485"/>
    <lineage>
        <taxon>Bacteria</taxon>
        <taxon>Bacillati</taxon>
        <taxon>Cyanobacteriota</taxon>
        <taxon>Cyanophyceae</taxon>
        <taxon>Nostocales</taxon>
        <taxon>Tolypothrichaceae</taxon>
        <taxon>Tolypothrix</taxon>
    </lineage>
</organism>
<evidence type="ECO:0000259" key="1">
    <source>
        <dbReference type="Pfam" id="PF01471"/>
    </source>
</evidence>
<dbReference type="EMBL" id="JHEG04000001">
    <property type="protein sequence ID" value="KAF3889522.1"/>
    <property type="molecule type" value="Genomic_DNA"/>
</dbReference>
<feature type="domain" description="Peptidoglycan binding-like" evidence="1">
    <location>
        <begin position="8"/>
        <end position="70"/>
    </location>
</feature>
<dbReference type="InterPro" id="IPR036365">
    <property type="entry name" value="PGBD-like_sf"/>
</dbReference>
<proteinExistence type="predicted"/>
<evidence type="ECO:0000313" key="3">
    <source>
        <dbReference type="Proteomes" id="UP000029738"/>
    </source>
</evidence>
<gene>
    <name evidence="2" type="ORF">DA73_0400031635</name>
</gene>
<comment type="caution">
    <text evidence="2">The sequence shown here is derived from an EMBL/GenBank/DDBJ whole genome shotgun (WGS) entry which is preliminary data.</text>
</comment>
<reference evidence="2" key="1">
    <citation type="journal article" date="2015" name="Genome Announc.">
        <title>Draft Genome Sequence of Tolypothrix boutellei Strain VB521301.</title>
        <authorList>
            <person name="Chandrababunaidu M.M."/>
            <person name="Singh D."/>
            <person name="Sen D."/>
            <person name="Bhan S."/>
            <person name="Das S."/>
            <person name="Gupta A."/>
            <person name="Adhikary S.P."/>
            <person name="Tripathy S."/>
        </authorList>
    </citation>
    <scope>NUCLEOTIDE SEQUENCE</scope>
    <source>
        <strain evidence="2">VB521301</strain>
    </source>
</reference>
<sequence>MINYKNSEIRSILNGLGYRSQVHTNDPDFPISQDESELTDEPTRKAIMKFQVDCDLRVDGVVNSQTIAKMQEEINTLHYKLNQVVGTKIPLNQPFYGRQTINAVQQFQRRYIITIDGLASFPVREELFESLQDNMQDITAESVMI</sequence>
<reference evidence="2" key="2">
    <citation type="submission" date="2019-11" db="EMBL/GenBank/DDBJ databases">
        <title>Improved Assembly of Tolypothrix boutellei genome.</title>
        <authorList>
            <person name="Sarangi A.N."/>
            <person name="Mukherjee M."/>
            <person name="Ghosh S."/>
            <person name="Singh D."/>
            <person name="Das A."/>
            <person name="Kant S."/>
            <person name="Prusty A."/>
            <person name="Tripathy S."/>
        </authorList>
    </citation>
    <scope>NUCLEOTIDE SEQUENCE</scope>
    <source>
        <strain evidence="2">VB521301</strain>
    </source>
</reference>
<evidence type="ECO:0000313" key="2">
    <source>
        <dbReference type="EMBL" id="KAF3889522.1"/>
    </source>
</evidence>
<dbReference type="InterPro" id="IPR036366">
    <property type="entry name" value="PGBDSf"/>
</dbReference>
<dbReference type="OrthoDB" id="507940at2"/>
<dbReference type="RefSeq" id="WP_050046633.1">
    <property type="nucleotide sequence ID" value="NZ_JHEG04000001.1"/>
</dbReference>
<dbReference type="Proteomes" id="UP000029738">
    <property type="component" value="Unassembled WGS sequence"/>
</dbReference>
<dbReference type="SUPFAM" id="SSF47090">
    <property type="entry name" value="PGBD-like"/>
    <property type="match status" value="2"/>
</dbReference>
<dbReference type="Gene3D" id="1.10.101.10">
    <property type="entry name" value="PGBD-like superfamily/PGBD"/>
    <property type="match status" value="2"/>
</dbReference>
<dbReference type="Pfam" id="PF01471">
    <property type="entry name" value="PG_binding_1"/>
    <property type="match status" value="1"/>
</dbReference>
<accession>A0A8S9TD14</accession>
<protein>
    <submittedName>
        <fullName evidence="2">Peptidoglycan-binding protein</fullName>
    </submittedName>
</protein>